<keyword evidence="2" id="KW-1185">Reference proteome</keyword>
<dbReference type="EMBL" id="FRBI01000037">
    <property type="protein sequence ID" value="SHN32008.1"/>
    <property type="molecule type" value="Genomic_DNA"/>
</dbReference>
<dbReference type="OrthoDB" id="4286155at2"/>
<evidence type="ECO:0000313" key="1">
    <source>
        <dbReference type="EMBL" id="SHN32008.1"/>
    </source>
</evidence>
<dbReference type="AlphaFoldDB" id="A0A1M7QLA2"/>
<proteinExistence type="predicted"/>
<dbReference type="RefSeq" id="WP_073502633.1">
    <property type="nucleotide sequence ID" value="NZ_FRBI01000037.1"/>
</dbReference>
<sequence>MSAVDDLEPLDVSERLRCCVCGDDTTDADDYVQLTVSAEGSDARQALGAHAEHLNQVLARGFSVEVRLM</sequence>
<dbReference type="Proteomes" id="UP000184111">
    <property type="component" value="Unassembled WGS sequence"/>
</dbReference>
<organism evidence="1 2">
    <name type="scientific">Actinacidiphila paucisporea</name>
    <dbReference type="NCBI Taxonomy" id="310782"/>
    <lineage>
        <taxon>Bacteria</taxon>
        <taxon>Bacillati</taxon>
        <taxon>Actinomycetota</taxon>
        <taxon>Actinomycetes</taxon>
        <taxon>Kitasatosporales</taxon>
        <taxon>Streptomycetaceae</taxon>
        <taxon>Actinacidiphila</taxon>
    </lineage>
</organism>
<gene>
    <name evidence="1" type="ORF">SAMN05216499_13713</name>
</gene>
<name>A0A1M7QLA2_9ACTN</name>
<dbReference type="STRING" id="310782.SAMN05216499_13713"/>
<protein>
    <submittedName>
        <fullName evidence="1">Uncharacterized protein</fullName>
    </submittedName>
</protein>
<reference evidence="1 2" key="1">
    <citation type="submission" date="2016-11" db="EMBL/GenBank/DDBJ databases">
        <authorList>
            <person name="Jaros S."/>
            <person name="Januszkiewicz K."/>
            <person name="Wedrychowicz H."/>
        </authorList>
    </citation>
    <scope>NUCLEOTIDE SEQUENCE [LARGE SCALE GENOMIC DNA]</scope>
    <source>
        <strain evidence="1 2">CGMCC 4.2025</strain>
    </source>
</reference>
<evidence type="ECO:0000313" key="2">
    <source>
        <dbReference type="Proteomes" id="UP000184111"/>
    </source>
</evidence>
<accession>A0A1M7QLA2</accession>